<dbReference type="PANTHER" id="PTHR47637:SF1">
    <property type="entry name" value="CHAPERONE SURA"/>
    <property type="match status" value="1"/>
</dbReference>
<dbReference type="Pfam" id="PF13616">
    <property type="entry name" value="Rotamase_3"/>
    <property type="match status" value="1"/>
</dbReference>
<dbReference type="SUPFAM" id="SSF54534">
    <property type="entry name" value="FKBP-like"/>
    <property type="match status" value="2"/>
</dbReference>
<dbReference type="PANTHER" id="PTHR47637">
    <property type="entry name" value="CHAPERONE SURA"/>
    <property type="match status" value="1"/>
</dbReference>
<evidence type="ECO:0000256" key="5">
    <source>
        <dbReference type="ARBA" id="ARBA00023186"/>
    </source>
</evidence>
<dbReference type="InterPro" id="IPR000297">
    <property type="entry name" value="PPIase_PpiC"/>
</dbReference>
<dbReference type="PROSITE" id="PS01096">
    <property type="entry name" value="PPIC_PPIASE_1"/>
    <property type="match status" value="1"/>
</dbReference>
<dbReference type="PROSITE" id="PS50198">
    <property type="entry name" value="PPIC_PPIASE_2"/>
    <property type="match status" value="2"/>
</dbReference>
<reference evidence="8" key="1">
    <citation type="journal article" date="2017" name="Appl. Environ. Microbiol.">
        <title>Molecular characterization of an Endozoicomonas-like organism causing infection in king scallop Pecten maximus L.</title>
        <authorList>
            <person name="Cano I."/>
            <person name="van Aerle R."/>
            <person name="Ross S."/>
            <person name="Verner-Jeffreys D.W."/>
            <person name="Paley R.K."/>
            <person name="Rimmer G."/>
            <person name="Ryder D."/>
            <person name="Hooper P."/>
            <person name="Stone D."/>
            <person name="Feist S.W."/>
        </authorList>
    </citation>
    <scope>NUCLEOTIDE SEQUENCE</scope>
</reference>
<dbReference type="HAMAP" id="MF_01183">
    <property type="entry name" value="Chaperone_SurA"/>
    <property type="match status" value="1"/>
</dbReference>
<evidence type="ECO:0000259" key="7">
    <source>
        <dbReference type="PROSITE" id="PS50198"/>
    </source>
</evidence>
<keyword evidence="4" id="KW-0697">Rotamase</keyword>
<keyword evidence="1" id="KW-0732">Signal</keyword>
<dbReference type="InterPro" id="IPR027304">
    <property type="entry name" value="Trigger_fact/SurA_dom_sf"/>
</dbReference>
<dbReference type="InterPro" id="IPR023058">
    <property type="entry name" value="PPIase_PpiC_CS"/>
</dbReference>
<keyword evidence="3" id="KW-0574">Periplasm</keyword>
<gene>
    <name evidence="8" type="primary">surA</name>
    <name evidence="8" type="ORF">CI610_02335</name>
</gene>
<organism evidence="8">
    <name type="scientific">invertebrate metagenome</name>
    <dbReference type="NCBI Taxonomy" id="1711999"/>
    <lineage>
        <taxon>unclassified sequences</taxon>
        <taxon>metagenomes</taxon>
        <taxon>organismal metagenomes</taxon>
    </lineage>
</organism>
<dbReference type="GO" id="GO:0050821">
    <property type="term" value="P:protein stabilization"/>
    <property type="evidence" value="ECO:0007669"/>
    <property type="project" value="InterPro"/>
</dbReference>
<evidence type="ECO:0000256" key="6">
    <source>
        <dbReference type="ARBA" id="ARBA00023235"/>
    </source>
</evidence>
<comment type="caution">
    <text evidence="8">The sequence shown here is derived from an EMBL/GenBank/DDBJ whole genome shotgun (WGS) entry which is preliminary data.</text>
</comment>
<evidence type="ECO:0000313" key="8">
    <source>
        <dbReference type="EMBL" id="PJE78715.1"/>
    </source>
</evidence>
<dbReference type="Gene3D" id="1.10.4030.10">
    <property type="entry name" value="Porin chaperone SurA, peptide-binding domain"/>
    <property type="match status" value="1"/>
</dbReference>
<protein>
    <submittedName>
        <fullName evidence="8">Chaperone SurA</fullName>
        <ecNumber evidence="8">5.2.1.8</ecNumber>
    </submittedName>
</protein>
<keyword evidence="5" id="KW-0143">Chaperone</keyword>
<dbReference type="Gene3D" id="3.10.50.40">
    <property type="match status" value="2"/>
</dbReference>
<dbReference type="InterPro" id="IPR015391">
    <property type="entry name" value="SurA_N"/>
</dbReference>
<evidence type="ECO:0000256" key="2">
    <source>
        <dbReference type="ARBA" id="ARBA00022737"/>
    </source>
</evidence>
<evidence type="ECO:0000256" key="3">
    <source>
        <dbReference type="ARBA" id="ARBA00022764"/>
    </source>
</evidence>
<dbReference type="GO" id="GO:0042277">
    <property type="term" value="F:peptide binding"/>
    <property type="evidence" value="ECO:0007669"/>
    <property type="project" value="InterPro"/>
</dbReference>
<name>A0A2H9T661_9ZZZZ</name>
<dbReference type="Pfam" id="PF00639">
    <property type="entry name" value="Rotamase"/>
    <property type="match status" value="1"/>
</dbReference>
<dbReference type="InterPro" id="IPR023034">
    <property type="entry name" value="PPIase_SurA"/>
</dbReference>
<keyword evidence="6 8" id="KW-0413">Isomerase</keyword>
<dbReference type="InterPro" id="IPR050280">
    <property type="entry name" value="OMP_Chaperone_SurA"/>
</dbReference>
<keyword evidence="2" id="KW-0677">Repeat</keyword>
<evidence type="ECO:0000256" key="1">
    <source>
        <dbReference type="ARBA" id="ARBA00022729"/>
    </source>
</evidence>
<feature type="domain" description="PpiC" evidence="7">
    <location>
        <begin position="290"/>
        <end position="389"/>
    </location>
</feature>
<dbReference type="InterPro" id="IPR046357">
    <property type="entry name" value="PPIase_dom_sf"/>
</dbReference>
<sequence length="440" mass="49891">MIKGWKQRGLAALGLLLVGVQVYAPLAGAKVNELDRIAAIVDKDVVMQSELDARLAAVYRQYANKDAKLPPESQLRQQLLDQLILDNIQMQIAERSGIRVDDWALNDAIEKIARRNGMTVPQFRDKLVAEGIPFADARDDIRQEMLINRIRQRQVAERIYISDQEIDNYLKSPEGKARMQVQYRLSHILIEIPENASAADIQAAKEKVQMVEDKLVKGASFAEMAMAYSQGQNAMEGGDLGWQAASVMPEMFVQAAENLKKGEVSAPVKSTGGFHIFRLLDSRGSQKHIEHQVHVRHILIKPNEIRNDLETKMQAEKIYQRIKKGEDFSDLAKAYSEDKASALAGGDMGWKSPAIFVEEFRDAIKVLPENKASEPFKTTYGWHVMEVLGKRDADISERVQRSEVREILSNRKFQEELAVWLREIRDQAYVEVKPVKIVEE</sequence>
<dbReference type="GO" id="GO:0051082">
    <property type="term" value="F:unfolded protein binding"/>
    <property type="evidence" value="ECO:0007669"/>
    <property type="project" value="InterPro"/>
</dbReference>
<dbReference type="GO" id="GO:0003755">
    <property type="term" value="F:peptidyl-prolyl cis-trans isomerase activity"/>
    <property type="evidence" value="ECO:0007669"/>
    <property type="project" value="UniProtKB-KW"/>
</dbReference>
<accession>A0A2H9T661</accession>
<dbReference type="GO" id="GO:0043165">
    <property type="term" value="P:Gram-negative-bacterium-type cell outer membrane assembly"/>
    <property type="evidence" value="ECO:0007669"/>
    <property type="project" value="InterPro"/>
</dbReference>
<proteinExistence type="inferred from homology"/>
<evidence type="ECO:0000256" key="4">
    <source>
        <dbReference type="ARBA" id="ARBA00023110"/>
    </source>
</evidence>
<dbReference type="EC" id="5.2.1.8" evidence="8"/>
<dbReference type="GO" id="GO:0030288">
    <property type="term" value="C:outer membrane-bounded periplasmic space"/>
    <property type="evidence" value="ECO:0007669"/>
    <property type="project" value="InterPro"/>
</dbReference>
<dbReference type="SUPFAM" id="SSF109998">
    <property type="entry name" value="Triger factor/SurA peptide-binding domain-like"/>
    <property type="match status" value="1"/>
</dbReference>
<dbReference type="GO" id="GO:0006457">
    <property type="term" value="P:protein folding"/>
    <property type="evidence" value="ECO:0007669"/>
    <property type="project" value="InterPro"/>
</dbReference>
<feature type="domain" description="PpiC" evidence="7">
    <location>
        <begin position="180"/>
        <end position="281"/>
    </location>
</feature>
<dbReference type="Pfam" id="PF09312">
    <property type="entry name" value="SurA_N"/>
    <property type="match status" value="1"/>
</dbReference>
<dbReference type="AlphaFoldDB" id="A0A2H9T661"/>
<dbReference type="EMBL" id="NSIT01000137">
    <property type="protein sequence ID" value="PJE78715.1"/>
    <property type="molecule type" value="Genomic_DNA"/>
</dbReference>